<dbReference type="AlphaFoldDB" id="A0A1G9X6U5"/>
<gene>
    <name evidence="3" type="ORF">SAMN04487949_2864</name>
</gene>
<sequence length="351" mass="38610">MTGRETWRLLLPPAIRTLPADLAVVIAFVFLTVGAVFVPGVNDTPLRVVVGLPFVLFIPGYAFIAALFPERGDPVDDKTPEFAVGDDVPDDVTESRGGIDGLERVALSFGTSIAIVPLIGLVLNFTPWGIRTLPIVLSVGGFTVVAAAVASSRRRSLPAEERFRVPYEAWIAAGRTELFEPDSRGDAVLNVVLVLSVLLAAGSVGYAVAEPKEGEAFTELYLLTESEDGELVADGYPEEFVRGESKELYVGIGNHEHEPVNYSLVVELQRVQVQNNSTQVLEEQELRRFETRVQDNETWQRQHNITPQLTGERMRVAYLLYKGQPPAEPTVNNSYREVHLWVNVTARGAQT</sequence>
<organism evidence="3 4">
    <name type="scientific">Halogranum gelatinilyticum</name>
    <dbReference type="NCBI Taxonomy" id="660521"/>
    <lineage>
        <taxon>Archaea</taxon>
        <taxon>Methanobacteriati</taxon>
        <taxon>Methanobacteriota</taxon>
        <taxon>Stenosarchaea group</taxon>
        <taxon>Halobacteria</taxon>
        <taxon>Halobacteriales</taxon>
        <taxon>Haloferacaceae</taxon>
    </lineage>
</organism>
<keyword evidence="1" id="KW-1133">Transmembrane helix</keyword>
<feature type="transmembrane region" description="Helical" evidence="1">
    <location>
        <begin position="46"/>
        <end position="68"/>
    </location>
</feature>
<dbReference type="EMBL" id="FNHL01000004">
    <property type="protein sequence ID" value="SDM92458.1"/>
    <property type="molecule type" value="Genomic_DNA"/>
</dbReference>
<keyword evidence="1" id="KW-0472">Membrane</keyword>
<evidence type="ECO:0000259" key="2">
    <source>
        <dbReference type="Pfam" id="PF07760"/>
    </source>
</evidence>
<feature type="transmembrane region" description="Helical" evidence="1">
    <location>
        <begin position="132"/>
        <end position="150"/>
    </location>
</feature>
<accession>A0A1G9X6U5</accession>
<protein>
    <submittedName>
        <fullName evidence="3">Uncharacterized membrane protein</fullName>
    </submittedName>
</protein>
<keyword evidence="4" id="KW-1185">Reference proteome</keyword>
<dbReference type="Pfam" id="PF07760">
    <property type="entry name" value="DUF1616"/>
    <property type="match status" value="1"/>
</dbReference>
<keyword evidence="1" id="KW-0812">Transmembrane</keyword>
<dbReference type="OrthoDB" id="82282at2157"/>
<feature type="transmembrane region" description="Helical" evidence="1">
    <location>
        <begin position="187"/>
        <end position="209"/>
    </location>
</feature>
<dbReference type="InterPro" id="IPR011674">
    <property type="entry name" value="DUF1616"/>
</dbReference>
<dbReference type="RefSeq" id="WP_089698518.1">
    <property type="nucleotide sequence ID" value="NZ_FNHL01000004.1"/>
</dbReference>
<reference evidence="4" key="1">
    <citation type="submission" date="2016-10" db="EMBL/GenBank/DDBJ databases">
        <authorList>
            <person name="Varghese N."/>
            <person name="Submissions S."/>
        </authorList>
    </citation>
    <scope>NUCLEOTIDE SEQUENCE [LARGE SCALE GENOMIC DNA]</scope>
    <source>
        <strain evidence="4">CGMCC 1.10119</strain>
    </source>
</reference>
<evidence type="ECO:0000313" key="4">
    <source>
        <dbReference type="Proteomes" id="UP000199451"/>
    </source>
</evidence>
<proteinExistence type="predicted"/>
<dbReference type="Proteomes" id="UP000199451">
    <property type="component" value="Unassembled WGS sequence"/>
</dbReference>
<feature type="transmembrane region" description="Helical" evidence="1">
    <location>
        <begin position="20"/>
        <end position="40"/>
    </location>
</feature>
<feature type="domain" description="DUF1616" evidence="2">
    <location>
        <begin position="25"/>
        <end position="343"/>
    </location>
</feature>
<evidence type="ECO:0000313" key="3">
    <source>
        <dbReference type="EMBL" id="SDM92458.1"/>
    </source>
</evidence>
<dbReference type="InterPro" id="IPR014495">
    <property type="entry name" value="UCP018671"/>
</dbReference>
<feature type="transmembrane region" description="Helical" evidence="1">
    <location>
        <begin position="105"/>
        <end position="126"/>
    </location>
</feature>
<dbReference type="PIRSF" id="PIRSF018671">
    <property type="entry name" value="UCP018671"/>
    <property type="match status" value="1"/>
</dbReference>
<evidence type="ECO:0000256" key="1">
    <source>
        <dbReference type="SAM" id="Phobius"/>
    </source>
</evidence>
<dbReference type="STRING" id="660521.SAMN04487949_2864"/>
<name>A0A1G9X6U5_9EURY</name>